<dbReference type="SMART" id="SM01008">
    <property type="entry name" value="Ald_Xan_dh_C"/>
    <property type="match status" value="1"/>
</dbReference>
<dbReference type="InterPro" id="IPR052516">
    <property type="entry name" value="N-heterocyclic_Hydroxylase"/>
</dbReference>
<dbReference type="Pfam" id="PF20256">
    <property type="entry name" value="MoCoBD_2"/>
    <property type="match status" value="2"/>
</dbReference>
<dbReference type="InterPro" id="IPR006311">
    <property type="entry name" value="TAT_signal"/>
</dbReference>
<dbReference type="PIRSF" id="PIRSF036389">
    <property type="entry name" value="IOR_B"/>
    <property type="match status" value="1"/>
</dbReference>
<reference evidence="2 3" key="1">
    <citation type="journal article" date="2016" name="Int. J. Syst. Evol. Microbiol.">
        <title>Panacibacter ginsenosidivorans gen. nov., sp. nov., with ginsenoside converting activity isolated from soil of a ginseng field.</title>
        <authorList>
            <person name="Siddiqi M.Z."/>
            <person name="Muhammad Shafi S."/>
            <person name="Choi K.D."/>
            <person name="Im W.T."/>
        </authorList>
    </citation>
    <scope>NUCLEOTIDE SEQUENCE [LARGE SCALE GENOMIC DNA]</scope>
    <source>
        <strain evidence="2 3">Gsoil1550</strain>
    </source>
</reference>
<dbReference type="SUPFAM" id="SSF56003">
    <property type="entry name" value="Molybdenum cofactor-binding domain"/>
    <property type="match status" value="2"/>
</dbReference>
<evidence type="ECO:0000313" key="3">
    <source>
        <dbReference type="Proteomes" id="UP000321533"/>
    </source>
</evidence>
<proteinExistence type="predicted"/>
<dbReference type="RefSeq" id="WP_147189654.1">
    <property type="nucleotide sequence ID" value="NZ_CP042435.1"/>
</dbReference>
<gene>
    <name evidence="2" type="ORF">FRZ67_11260</name>
</gene>
<dbReference type="Gene3D" id="3.90.1170.50">
    <property type="entry name" value="Aldehyde oxidase/xanthine dehydrogenase, a/b hammerhead"/>
    <property type="match status" value="1"/>
</dbReference>
<name>A0A5B8V8M8_9BACT</name>
<evidence type="ECO:0000313" key="2">
    <source>
        <dbReference type="EMBL" id="QEC67847.1"/>
    </source>
</evidence>
<accession>A0A5B8V8M8</accession>
<dbReference type="KEGG" id="pgin:FRZ67_11260"/>
<dbReference type="EMBL" id="CP042435">
    <property type="protein sequence ID" value="QEC67847.1"/>
    <property type="molecule type" value="Genomic_DNA"/>
</dbReference>
<protein>
    <submittedName>
        <fullName evidence="2">Xanthine dehydrogenase family protein molybdopterin-binding subunit</fullName>
    </submittedName>
</protein>
<dbReference type="PROSITE" id="PS51318">
    <property type="entry name" value="TAT"/>
    <property type="match status" value="1"/>
</dbReference>
<sequence length="712" mass="77215">MSATHSSRRNFLKLSTLTTGGFILGFNAFGATQKTPAIIGGTSSGEMASFNSYLAIAADGTVTIYSPNPELGQNIKTSFPMIVAEELDADWTKVKVVQAALDTNKFDRQLTGGSGAVPHSWMRLRNAGATAKAMLVTVAAKRWNVDPSTLAAANGFVINSATGNKLSYGELASEASQVPVPKDVKLKDRKDFKIIGTAVRNVENKNILTGKPLFGLDYYREGMLHAMIQRPPAFGTKIKSVDTTAAKGMPGIVDIVTFKNNVAVVGKSTWEIMKARKAVKIEYEKDGNIESTADHDKIFADLLDNGKAEVRRKDGDADAALKNAAKIVKSEFQCPFLAHSPMEPMNFFAHVKSDGTVELAGPSQTPARAREAVSKLLNIPEDKITLELTRLGGGFGRRLKFDYVTEAAELSSLIKAPVKVMWTKEDDMQGGSYRPAVRYRFEAGLDSEGNLIAYKLRGVGINAGNCTREDNFPSGAVDNLLIDSVEYVSPITTGAWRAPITNFLAFAEQSFIDEVAMAAGKDAVQFRLDLLAKAKQKPVGAIKYNIDRMETVIKKAAQQSGWGTKKDIAQGFSVYFSHASYVAQVCEAAMQNGKPVVKKIYAVADCGQVINSSGSEQQVMGAITDGYGHAMFGKLSFKDGATEQKNYNNYRLIRMKEIPEIETYFIDNGIDPTGLGEPALPPTGGAVANAIFKVTGKRLRKQPFIEEEIFKA</sequence>
<keyword evidence="3" id="KW-1185">Reference proteome</keyword>
<dbReference type="AlphaFoldDB" id="A0A5B8V8M8"/>
<dbReference type="InterPro" id="IPR037165">
    <property type="entry name" value="AldOxase/xan_DH_Mopterin-bd_sf"/>
</dbReference>
<dbReference type="PANTHER" id="PTHR47495:SF3">
    <property type="entry name" value="BLR6219 PROTEIN"/>
    <property type="match status" value="1"/>
</dbReference>
<organism evidence="2 3">
    <name type="scientific">Panacibacter ginsenosidivorans</name>
    <dbReference type="NCBI Taxonomy" id="1813871"/>
    <lineage>
        <taxon>Bacteria</taxon>
        <taxon>Pseudomonadati</taxon>
        <taxon>Bacteroidota</taxon>
        <taxon>Chitinophagia</taxon>
        <taxon>Chitinophagales</taxon>
        <taxon>Chitinophagaceae</taxon>
        <taxon>Panacibacter</taxon>
    </lineage>
</organism>
<dbReference type="Pfam" id="PF02738">
    <property type="entry name" value="MoCoBD_1"/>
    <property type="match status" value="1"/>
</dbReference>
<dbReference type="OrthoDB" id="9767994at2"/>
<dbReference type="InterPro" id="IPR012368">
    <property type="entry name" value="OxRdtase_Mopterin-bd_su_IorB"/>
</dbReference>
<dbReference type="PANTHER" id="PTHR47495">
    <property type="entry name" value="ALDEHYDE DEHYDROGENASE"/>
    <property type="match status" value="1"/>
</dbReference>
<dbReference type="Proteomes" id="UP000321533">
    <property type="component" value="Chromosome"/>
</dbReference>
<dbReference type="GO" id="GO:0016491">
    <property type="term" value="F:oxidoreductase activity"/>
    <property type="evidence" value="ECO:0007669"/>
    <property type="project" value="InterPro"/>
</dbReference>
<dbReference type="InterPro" id="IPR008274">
    <property type="entry name" value="AldOxase/xan_DH_MoCoBD1"/>
</dbReference>
<dbReference type="InterPro" id="IPR000674">
    <property type="entry name" value="Ald_Oxase/Xan_DH_a/b"/>
</dbReference>
<feature type="domain" description="Aldehyde oxidase/xanthine dehydrogenase a/b hammerhead" evidence="1">
    <location>
        <begin position="209"/>
        <end position="287"/>
    </location>
</feature>
<dbReference type="InterPro" id="IPR046867">
    <property type="entry name" value="AldOxase/xan_DH_MoCoBD2"/>
</dbReference>
<dbReference type="Gene3D" id="3.30.365.10">
    <property type="entry name" value="Aldehyde oxidase/xanthine dehydrogenase, molybdopterin binding domain"/>
    <property type="match status" value="4"/>
</dbReference>
<evidence type="ECO:0000259" key="1">
    <source>
        <dbReference type="SMART" id="SM01008"/>
    </source>
</evidence>